<comment type="function">
    <text evidence="1">Multidrug efflux pump.</text>
</comment>
<feature type="transmembrane region" description="Helical" evidence="6">
    <location>
        <begin position="415"/>
        <end position="433"/>
    </location>
</feature>
<dbReference type="NCBIfam" id="NF041358">
    <property type="entry name" value="GntT_guanitoxin"/>
    <property type="match status" value="1"/>
</dbReference>
<name>A0ABT3B6Y7_9CYAN</name>
<evidence type="ECO:0000256" key="1">
    <source>
        <dbReference type="ARBA" id="ARBA00003408"/>
    </source>
</evidence>
<dbReference type="Proteomes" id="UP001526143">
    <property type="component" value="Unassembled WGS sequence"/>
</dbReference>
<dbReference type="PANTHER" id="PTHR43298:SF2">
    <property type="entry name" value="FMN_FAD EXPORTER YEEO-RELATED"/>
    <property type="match status" value="1"/>
</dbReference>
<feature type="transmembrane region" description="Helical" evidence="6">
    <location>
        <begin position="165"/>
        <end position="190"/>
    </location>
</feature>
<feature type="transmembrane region" description="Helical" evidence="6">
    <location>
        <begin position="89"/>
        <end position="109"/>
    </location>
</feature>
<evidence type="ECO:0000256" key="4">
    <source>
        <dbReference type="ARBA" id="ARBA00022448"/>
    </source>
</evidence>
<feature type="transmembrane region" description="Helical" evidence="6">
    <location>
        <begin position="239"/>
        <end position="258"/>
    </location>
</feature>
<feature type="transmembrane region" description="Helical" evidence="6">
    <location>
        <begin position="46"/>
        <end position="69"/>
    </location>
</feature>
<keyword evidence="6" id="KW-0472">Membrane</keyword>
<accession>A0ABT3B6Y7</accession>
<keyword evidence="8" id="KW-1185">Reference proteome</keyword>
<reference evidence="7 8" key="1">
    <citation type="submission" date="2022-10" db="EMBL/GenBank/DDBJ databases">
        <title>Identification of biosynthetic pathway for the production of the potent trypsin inhibitor radiosumin.</title>
        <authorList>
            <person name="Fewer D.P."/>
            <person name="Delbaje E."/>
            <person name="Ouyang X."/>
            <person name="Agostino P.D."/>
            <person name="Wahlsten M."/>
            <person name="Jokela J."/>
            <person name="Permi P."/>
            <person name="Haapaniemi E."/>
            <person name="Koistinen H."/>
        </authorList>
    </citation>
    <scope>NUCLEOTIDE SEQUENCE [LARGE SCALE GENOMIC DNA]</scope>
    <source>
        <strain evidence="7 8">NIES-515</strain>
    </source>
</reference>
<feature type="transmembrane region" description="Helical" evidence="6">
    <location>
        <begin position="129"/>
        <end position="153"/>
    </location>
</feature>
<keyword evidence="6" id="KW-0812">Transmembrane</keyword>
<dbReference type="PANTHER" id="PTHR43298">
    <property type="entry name" value="MULTIDRUG RESISTANCE PROTEIN NORM-RELATED"/>
    <property type="match status" value="1"/>
</dbReference>
<feature type="transmembrane region" description="Helical" evidence="6">
    <location>
        <begin position="312"/>
        <end position="337"/>
    </location>
</feature>
<feature type="transmembrane region" description="Helical" evidence="6">
    <location>
        <begin position="196"/>
        <end position="218"/>
    </location>
</feature>
<gene>
    <name evidence="7" type="ORF">OGM63_26275</name>
</gene>
<dbReference type="NCBIfam" id="TIGR00797">
    <property type="entry name" value="matE"/>
    <property type="match status" value="1"/>
</dbReference>
<dbReference type="EMBL" id="JAOWRF010000371">
    <property type="protein sequence ID" value="MCV3216970.1"/>
    <property type="molecule type" value="Genomic_DNA"/>
</dbReference>
<feature type="transmembrane region" description="Helical" evidence="6">
    <location>
        <begin position="278"/>
        <end position="300"/>
    </location>
</feature>
<feature type="transmembrane region" description="Helical" evidence="6">
    <location>
        <begin position="20"/>
        <end position="40"/>
    </location>
</feature>
<proteinExistence type="inferred from homology"/>
<dbReference type="InterPro" id="IPR050222">
    <property type="entry name" value="MATE_MdtK"/>
</dbReference>
<organism evidence="7 8">
    <name type="scientific">Plectonema radiosum NIES-515</name>
    <dbReference type="NCBI Taxonomy" id="2986073"/>
    <lineage>
        <taxon>Bacteria</taxon>
        <taxon>Bacillati</taxon>
        <taxon>Cyanobacteriota</taxon>
        <taxon>Cyanophyceae</taxon>
        <taxon>Oscillatoriophycideae</taxon>
        <taxon>Oscillatoriales</taxon>
        <taxon>Microcoleaceae</taxon>
        <taxon>Plectonema</taxon>
    </lineage>
</organism>
<evidence type="ECO:0000256" key="3">
    <source>
        <dbReference type="ARBA" id="ARBA00020268"/>
    </source>
</evidence>
<evidence type="ECO:0000256" key="2">
    <source>
        <dbReference type="ARBA" id="ARBA00010199"/>
    </source>
</evidence>
<evidence type="ECO:0000256" key="6">
    <source>
        <dbReference type="SAM" id="Phobius"/>
    </source>
</evidence>
<evidence type="ECO:0000256" key="5">
    <source>
        <dbReference type="ARBA" id="ARBA00031636"/>
    </source>
</evidence>
<keyword evidence="4" id="KW-0813">Transport</keyword>
<dbReference type="RefSeq" id="WP_263748659.1">
    <property type="nucleotide sequence ID" value="NZ_JAOWRF010000371.1"/>
</dbReference>
<keyword evidence="6" id="KW-1133">Transmembrane helix</keyword>
<feature type="transmembrane region" description="Helical" evidence="6">
    <location>
        <begin position="392"/>
        <end position="409"/>
    </location>
</feature>
<dbReference type="Pfam" id="PF01554">
    <property type="entry name" value="MatE"/>
    <property type="match status" value="2"/>
</dbReference>
<comment type="caution">
    <text evidence="7">The sequence shown here is derived from an EMBL/GenBank/DDBJ whole genome shotgun (WGS) entry which is preliminary data.</text>
</comment>
<evidence type="ECO:0000313" key="8">
    <source>
        <dbReference type="Proteomes" id="UP001526143"/>
    </source>
</evidence>
<feature type="transmembrane region" description="Helical" evidence="6">
    <location>
        <begin position="357"/>
        <end position="380"/>
    </location>
</feature>
<sequence length="463" mass="50526">MNLTLPRQSEFLGRFFRITVANVLSTVIVPVAQLLGVAFLGHLPEIQHLTGVALAGSLLACLYEMFLFLRMGVTGLTAMALGQDDQEAVLLVGLRHGFIALVAGVAMVLLQYPLRQLGFALLSSTPPDILASAGAYFDAQIWGSPAILINFVLLGWFSAREKNRIVVLMSFFGNAANVVLNYLLIIRWGWESTGAGVSYAISQYVTLLTGLFFLFLQIKWQEVRAVANQFWDFSAFKATFVLNINIFVSMIFILLVMLTFNYESAKMGTIIYAENSLLLQLLVLNSFIFEGLSMGVETLIGNFKGKGVKEQLLPLLGLALGTALLIGLSTSGVSVLFPQTIFGLFTNHSEVTENIDVYAPWLLLVLGFSSVSFVLGGYFLGITKTQILRNSNLIAALFGFAPAALAAFTLHSNHILWLALSLFHVMRLVVFVVQLPGTFKIDVGDGSSELNLSEEDRSLDAAA</sequence>
<dbReference type="InterPro" id="IPR002528">
    <property type="entry name" value="MATE_fam"/>
</dbReference>
<protein>
    <recommendedName>
        <fullName evidence="3">Probable multidrug resistance protein NorM</fullName>
    </recommendedName>
    <alternativeName>
        <fullName evidence="5">Multidrug-efflux transporter</fullName>
    </alternativeName>
</protein>
<evidence type="ECO:0000313" key="7">
    <source>
        <dbReference type="EMBL" id="MCV3216970.1"/>
    </source>
</evidence>
<comment type="similarity">
    <text evidence="2">Belongs to the multi antimicrobial extrusion (MATE) (TC 2.A.66.1) family.</text>
</comment>